<evidence type="ECO:0000259" key="1">
    <source>
        <dbReference type="Pfam" id="PF00188"/>
    </source>
</evidence>
<proteinExistence type="predicted"/>
<dbReference type="eggNOG" id="COG2340">
    <property type="taxonomic scope" value="Bacteria"/>
</dbReference>
<dbReference type="OrthoDB" id="9783944at2"/>
<evidence type="ECO:0000313" key="3">
    <source>
        <dbReference type="EMBL" id="EST54370.1"/>
    </source>
</evidence>
<keyword evidence="4" id="KW-1185">Reference proteome</keyword>
<evidence type="ECO:0000313" key="4">
    <source>
        <dbReference type="Proteomes" id="UP000017973"/>
    </source>
</evidence>
<dbReference type="InterPro" id="IPR014044">
    <property type="entry name" value="CAP_dom"/>
</dbReference>
<dbReference type="HOGENOM" id="CLU_048708_2_0_9"/>
<organism evidence="3 4">
    <name type="scientific">Brevibacillus panacihumi W25</name>
    <dbReference type="NCBI Taxonomy" id="1408254"/>
    <lineage>
        <taxon>Bacteria</taxon>
        <taxon>Bacillati</taxon>
        <taxon>Bacillota</taxon>
        <taxon>Bacilli</taxon>
        <taxon>Bacillales</taxon>
        <taxon>Paenibacillaceae</taxon>
        <taxon>Brevibacillus</taxon>
    </lineage>
</organism>
<protein>
    <submittedName>
        <fullName evidence="3">Secretion protein</fullName>
    </submittedName>
</protein>
<dbReference type="PATRIC" id="fig|1408254.3.peg.2700"/>
<dbReference type="PANTHER" id="PTHR31157">
    <property type="entry name" value="SCP DOMAIN-CONTAINING PROTEIN"/>
    <property type="match status" value="1"/>
</dbReference>
<gene>
    <name evidence="3" type="ORF">T458_13800</name>
</gene>
<dbReference type="InterPro" id="IPR029410">
    <property type="entry name" value="CAP_assoc"/>
</dbReference>
<feature type="domain" description="CAP-associated" evidence="2">
    <location>
        <begin position="164"/>
        <end position="300"/>
    </location>
</feature>
<dbReference type="STRING" id="1408254.T458_13800"/>
<name>V6M908_9BACL</name>
<comment type="caution">
    <text evidence="3">The sequence shown here is derived from an EMBL/GenBank/DDBJ whole genome shotgun (WGS) entry which is preliminary data.</text>
</comment>
<sequence length="453" mass="49321">MRNWFLLGVIALVFFGISRLFSADTPSPIQVNVNSAKAVYWDGQPLAIPEAKHPSKGDNAPPATIEYQGNLYVPLSMVGEWLDKPVGWDPHTSMAWVGQAPAAPAAPAAEAGAVAIKPAVPPQTAPSEPVAVAASASTSNLPAAPKAAAPAEADTDYHLFGIKLGMSAQQVKSILGEPNRTEPSSLGYQWWVYNKDLSKYLQIGIAGDQVVDLYSNAPTAKLGGTGIGASLKSLTSKHSLQNVVTFSYMGANIQITNQKQQRPLILKDGTPLIFYLDKQNSDKVTALRMINTQMLLRGGFYETKWTYTGKAPNFDPPPLTIKQRELVNAANERQLLDLVNVVRYRYKLPALSWHEGAAEVARQHSQDMMANDFFDHISATTGLDPFARLKQANIRYTMAGENIAAGYPDAIEAHESWMNSPGHRKNVLEKGFMQLGVGVVTDYFTQAFLTLPK</sequence>
<dbReference type="RefSeq" id="WP_023556653.1">
    <property type="nucleotide sequence ID" value="NZ_KI629782.1"/>
</dbReference>
<dbReference type="Proteomes" id="UP000017973">
    <property type="component" value="Unassembled WGS sequence"/>
</dbReference>
<feature type="domain" description="SCP" evidence="1">
    <location>
        <begin position="336"/>
        <end position="447"/>
    </location>
</feature>
<dbReference type="Pfam" id="PF00188">
    <property type="entry name" value="CAP"/>
    <property type="match status" value="1"/>
</dbReference>
<dbReference type="PANTHER" id="PTHR31157:SF1">
    <property type="entry name" value="SCP DOMAIN-CONTAINING PROTEIN"/>
    <property type="match status" value="1"/>
</dbReference>
<dbReference type="InterPro" id="IPR035940">
    <property type="entry name" value="CAP_sf"/>
</dbReference>
<reference evidence="3 4" key="1">
    <citation type="journal article" date="2014" name="Genome Announc.">
        <title>Draft Genome Sequence of Brevibacillus panacihumi Strain W25, a Halotolerant Hydrocarbon-Degrading Bacterium.</title>
        <authorList>
            <person name="Wang X."/>
            <person name="Jin D."/>
            <person name="Zhou L."/>
            <person name="Wu L."/>
            <person name="An W."/>
            <person name="Chen Y."/>
            <person name="Zhao L."/>
        </authorList>
    </citation>
    <scope>NUCLEOTIDE SEQUENCE [LARGE SCALE GENOMIC DNA]</scope>
    <source>
        <strain evidence="3 4">W25</strain>
    </source>
</reference>
<accession>V6M908</accession>
<dbReference type="CDD" id="cd05379">
    <property type="entry name" value="CAP_bacterial"/>
    <property type="match status" value="1"/>
</dbReference>
<dbReference type="Pfam" id="PF14504">
    <property type="entry name" value="CAP_assoc_N"/>
    <property type="match status" value="1"/>
</dbReference>
<evidence type="ECO:0000259" key="2">
    <source>
        <dbReference type="Pfam" id="PF14504"/>
    </source>
</evidence>
<dbReference type="EMBL" id="AYJU01000016">
    <property type="protein sequence ID" value="EST54370.1"/>
    <property type="molecule type" value="Genomic_DNA"/>
</dbReference>
<dbReference type="AlphaFoldDB" id="V6M908"/>
<dbReference type="SUPFAM" id="SSF55797">
    <property type="entry name" value="PR-1-like"/>
    <property type="match status" value="1"/>
</dbReference>
<dbReference type="Gene3D" id="3.40.33.10">
    <property type="entry name" value="CAP"/>
    <property type="match status" value="1"/>
</dbReference>